<gene>
    <name evidence="2" type="ORF">PGLA1383_LOCUS26375</name>
    <name evidence="3" type="ORF">PGLA2088_LOCUS22316</name>
    <name evidence="4" type="ORF">PGLA2088_LOCUS42671</name>
</gene>
<protein>
    <submittedName>
        <fullName evidence="4">Uncharacterized protein</fullName>
    </submittedName>
</protein>
<comment type="caution">
    <text evidence="4">The sequence shown here is derived from an EMBL/GenBank/DDBJ whole genome shotgun (WGS) entry which is preliminary data.</text>
</comment>
<evidence type="ECO:0000313" key="6">
    <source>
        <dbReference type="Proteomes" id="UP000654075"/>
    </source>
</evidence>
<dbReference type="Proteomes" id="UP000654075">
    <property type="component" value="Unassembled WGS sequence"/>
</dbReference>
<sequence length="130" mass="13557">MGLCSSKKATAATAPKIPSATVLPGMQGGAEVKPATPTESAAPVEATWTQAAPAGTSEPAESQVVEAEAADAQKMDAEQKEVAELKQDEVKKQVEPETEVEEPQQAQPADLLQLVVQEVPARSSSCWCSL</sequence>
<evidence type="ECO:0000256" key="1">
    <source>
        <dbReference type="SAM" id="MobiDB-lite"/>
    </source>
</evidence>
<name>A0A813LAC6_POLGL</name>
<evidence type="ECO:0000313" key="4">
    <source>
        <dbReference type="EMBL" id="CAE8722685.1"/>
    </source>
</evidence>
<reference evidence="4" key="1">
    <citation type="submission" date="2021-02" db="EMBL/GenBank/DDBJ databases">
        <authorList>
            <person name="Dougan E. K."/>
            <person name="Rhodes N."/>
            <person name="Thang M."/>
            <person name="Chan C."/>
        </authorList>
    </citation>
    <scope>NUCLEOTIDE SEQUENCE</scope>
</reference>
<evidence type="ECO:0000313" key="5">
    <source>
        <dbReference type="Proteomes" id="UP000626109"/>
    </source>
</evidence>
<dbReference type="Proteomes" id="UP000626109">
    <property type="component" value="Unassembled WGS sequence"/>
</dbReference>
<dbReference type="EMBL" id="CAJNNV010023135">
    <property type="protein sequence ID" value="CAE8608537.1"/>
    <property type="molecule type" value="Genomic_DNA"/>
</dbReference>
<keyword evidence="6" id="KW-1185">Reference proteome</keyword>
<accession>A0A813LAC6</accession>
<dbReference type="EMBL" id="CAJNNW010034433">
    <property type="protein sequence ID" value="CAE8722685.1"/>
    <property type="molecule type" value="Genomic_DNA"/>
</dbReference>
<dbReference type="AlphaFoldDB" id="A0A813LAC6"/>
<evidence type="ECO:0000313" key="3">
    <source>
        <dbReference type="EMBL" id="CAE8681200.1"/>
    </source>
</evidence>
<feature type="compositionally biased region" description="Low complexity" evidence="1">
    <location>
        <begin position="1"/>
        <end position="21"/>
    </location>
</feature>
<organism evidence="4 5">
    <name type="scientific">Polarella glacialis</name>
    <name type="common">Dinoflagellate</name>
    <dbReference type="NCBI Taxonomy" id="89957"/>
    <lineage>
        <taxon>Eukaryota</taxon>
        <taxon>Sar</taxon>
        <taxon>Alveolata</taxon>
        <taxon>Dinophyceae</taxon>
        <taxon>Suessiales</taxon>
        <taxon>Suessiaceae</taxon>
        <taxon>Polarella</taxon>
    </lineage>
</organism>
<feature type="compositionally biased region" description="Basic and acidic residues" evidence="1">
    <location>
        <begin position="71"/>
        <end position="95"/>
    </location>
</feature>
<dbReference type="EMBL" id="CAJNNW010025934">
    <property type="protein sequence ID" value="CAE8681200.1"/>
    <property type="molecule type" value="Genomic_DNA"/>
</dbReference>
<proteinExistence type="predicted"/>
<evidence type="ECO:0000313" key="2">
    <source>
        <dbReference type="EMBL" id="CAE8608537.1"/>
    </source>
</evidence>
<feature type="region of interest" description="Disordered" evidence="1">
    <location>
        <begin position="1"/>
        <end position="108"/>
    </location>
</feature>